<name>K8EH10_9CHLO</name>
<protein>
    <recommendedName>
        <fullName evidence="3">Lipoprotein</fullName>
    </recommendedName>
</protein>
<dbReference type="AlphaFoldDB" id="K8EH10"/>
<dbReference type="Proteomes" id="UP000198341">
    <property type="component" value="Chromosome 6"/>
</dbReference>
<dbReference type="GeneID" id="19015044"/>
<evidence type="ECO:0000313" key="1">
    <source>
        <dbReference type="EMBL" id="CCO17294.1"/>
    </source>
</evidence>
<dbReference type="InterPro" id="IPR011889">
    <property type="entry name" value="Liste_lipo_26"/>
</dbReference>
<organism evidence="1 2">
    <name type="scientific">Bathycoccus prasinos</name>
    <dbReference type="NCBI Taxonomy" id="41875"/>
    <lineage>
        <taxon>Eukaryota</taxon>
        <taxon>Viridiplantae</taxon>
        <taxon>Chlorophyta</taxon>
        <taxon>Mamiellophyceae</taxon>
        <taxon>Mamiellales</taxon>
        <taxon>Bathycoccaceae</taxon>
        <taxon>Bathycoccus</taxon>
    </lineage>
</organism>
<sequence length="406" mass="43794">MISSDPTECFQTCSECDDCVSINYRTSNGECIWASSGSWGDSYGGDSSFEWYRSCRSISDSDFATHVTGCLAEAPIDGLCKEYSGKNFPDSTTNYIGMMPYWDVSAVTNMNGAFENQGSFNADISSWDVSSVTTMEMMFKGALDFTQELSGWSIGSATSTTDMFLGATAFQATYACTSADDGPPNSCKLRRSKYCMSATYSRRSLGSFTGITCDGATSMIVSDPTKCFETCSKCDDCASINYRTSNGECIWASSGSWGDSYGGDSSFEWYRSCRSISDSDFATHVTGCLAEAPIDGLCKEYSGKNFPDSTTNYIGMMPYWDVSAVTNMNGAFENQGSFNADISSWDVSSVTTMEMMFKGALDFTQELSGWSIGSATSTTDMFLGATAFQATYACTSADDGPPNSCN</sequence>
<dbReference type="RefSeq" id="XP_007512694.1">
    <property type="nucleotide sequence ID" value="XM_007512632.1"/>
</dbReference>
<dbReference type="OrthoDB" id="10673462at2759"/>
<proteinExistence type="predicted"/>
<gene>
    <name evidence="1" type="ORF">Bathy06g00640</name>
</gene>
<evidence type="ECO:0000313" key="2">
    <source>
        <dbReference type="Proteomes" id="UP000198341"/>
    </source>
</evidence>
<dbReference type="InterPro" id="IPR005046">
    <property type="entry name" value="DUF285"/>
</dbReference>
<keyword evidence="2" id="KW-1185">Reference proteome</keyword>
<dbReference type="NCBIfam" id="TIGR02167">
    <property type="entry name" value="Liste_lipo_26"/>
    <property type="match status" value="2"/>
</dbReference>
<accession>K8EH10</accession>
<dbReference type="KEGG" id="bpg:Bathy06g00640"/>
<dbReference type="Pfam" id="PF03382">
    <property type="entry name" value="DUF285"/>
    <property type="match status" value="2"/>
</dbReference>
<evidence type="ECO:0008006" key="3">
    <source>
        <dbReference type="Google" id="ProtNLM"/>
    </source>
</evidence>
<dbReference type="EMBL" id="FO082273">
    <property type="protein sequence ID" value="CCO17294.1"/>
    <property type="molecule type" value="Genomic_DNA"/>
</dbReference>
<reference evidence="1 2" key="1">
    <citation type="submission" date="2011-10" db="EMBL/GenBank/DDBJ databases">
        <authorList>
            <person name="Genoscope - CEA"/>
        </authorList>
    </citation>
    <scope>NUCLEOTIDE SEQUENCE [LARGE SCALE GENOMIC DNA]</scope>
    <source>
        <strain evidence="1 2">RCC 1105</strain>
    </source>
</reference>